<protein>
    <submittedName>
        <fullName evidence="1">Uncharacterized protein</fullName>
    </submittedName>
</protein>
<dbReference type="AlphaFoldDB" id="A0A401RZ38"/>
<comment type="caution">
    <text evidence="1">The sequence shown here is derived from an EMBL/GenBank/DDBJ whole genome shotgun (WGS) entry which is preliminary data.</text>
</comment>
<evidence type="ECO:0000313" key="1">
    <source>
        <dbReference type="EMBL" id="GCC23424.1"/>
    </source>
</evidence>
<accession>A0A401RZ38</accession>
<name>A0A401RZ38_CHIPU</name>
<gene>
    <name evidence="1" type="ORF">chiPu_0001820</name>
</gene>
<reference evidence="1 2" key="1">
    <citation type="journal article" date="2018" name="Nat. Ecol. Evol.">
        <title>Shark genomes provide insights into elasmobranch evolution and the origin of vertebrates.</title>
        <authorList>
            <person name="Hara Y"/>
            <person name="Yamaguchi K"/>
            <person name="Onimaru K"/>
            <person name="Kadota M"/>
            <person name="Koyanagi M"/>
            <person name="Keeley SD"/>
            <person name="Tatsumi K"/>
            <person name="Tanaka K"/>
            <person name="Motone F"/>
            <person name="Kageyama Y"/>
            <person name="Nozu R"/>
            <person name="Adachi N"/>
            <person name="Nishimura O"/>
            <person name="Nakagawa R"/>
            <person name="Tanegashima C"/>
            <person name="Kiyatake I"/>
            <person name="Matsumoto R"/>
            <person name="Murakumo K"/>
            <person name="Nishida K"/>
            <person name="Terakita A"/>
            <person name="Kuratani S"/>
            <person name="Sato K"/>
            <person name="Hyodo S Kuraku.S."/>
        </authorList>
    </citation>
    <scope>NUCLEOTIDE SEQUENCE [LARGE SCALE GENOMIC DNA]</scope>
</reference>
<evidence type="ECO:0000313" key="2">
    <source>
        <dbReference type="Proteomes" id="UP000287033"/>
    </source>
</evidence>
<keyword evidence="2" id="KW-1185">Reference proteome</keyword>
<sequence length="66" mass="7602">MVPASRYNPFPRGSFQHGHQLRIVYQSGREAMTIEEAEQTGRMLEKKTLMEMAFKININKQHPGAL</sequence>
<dbReference type="EMBL" id="BEZZ01000029">
    <property type="protein sequence ID" value="GCC23424.1"/>
    <property type="molecule type" value="Genomic_DNA"/>
</dbReference>
<dbReference type="Proteomes" id="UP000287033">
    <property type="component" value="Unassembled WGS sequence"/>
</dbReference>
<proteinExistence type="predicted"/>
<organism evidence="1 2">
    <name type="scientific">Chiloscyllium punctatum</name>
    <name type="common">Brownbanded bambooshark</name>
    <name type="synonym">Hemiscyllium punctatum</name>
    <dbReference type="NCBI Taxonomy" id="137246"/>
    <lineage>
        <taxon>Eukaryota</taxon>
        <taxon>Metazoa</taxon>
        <taxon>Chordata</taxon>
        <taxon>Craniata</taxon>
        <taxon>Vertebrata</taxon>
        <taxon>Chondrichthyes</taxon>
        <taxon>Elasmobranchii</taxon>
        <taxon>Galeomorphii</taxon>
        <taxon>Galeoidea</taxon>
        <taxon>Orectolobiformes</taxon>
        <taxon>Hemiscylliidae</taxon>
        <taxon>Chiloscyllium</taxon>
    </lineage>
</organism>